<dbReference type="Proteomes" id="UP000052946">
    <property type="component" value="Unassembled WGS sequence"/>
</dbReference>
<sequence>MLWSRPRISIMAWRYFAYLWINWFAAFSFFKRKGEDNAELGIPSNGHDGWAT</sequence>
<evidence type="ECO:0000313" key="2">
    <source>
        <dbReference type="EMBL" id="GAQ19648.1"/>
    </source>
</evidence>
<reference evidence="3" key="1">
    <citation type="submission" date="2015-07" db="EMBL/GenBank/DDBJ databases">
        <title>Draft Genome Sequence of Oceanobacillus picturae Heshi-B3 that Was Isolated from Fermented Rice Bran with Aging Salted Mackerel, Which Was Named Heshiko as Traditional Fermented Seafood in Japan.</title>
        <authorList>
            <person name="Akuzawa S."/>
            <person name="Nakagawa J."/>
            <person name="Kanekatsu T."/>
            <person name="Kanesaki Y."/>
            <person name="Suzuki T."/>
        </authorList>
    </citation>
    <scope>NUCLEOTIDE SEQUENCE [LARGE SCALE GENOMIC DNA]</scope>
    <source>
        <strain evidence="3">Heshi-B3</strain>
    </source>
</reference>
<organism evidence="2 3">
    <name type="scientific">Oceanobacillus picturae</name>
    <dbReference type="NCBI Taxonomy" id="171693"/>
    <lineage>
        <taxon>Bacteria</taxon>
        <taxon>Bacillati</taxon>
        <taxon>Bacillota</taxon>
        <taxon>Bacilli</taxon>
        <taxon>Bacillales</taxon>
        <taxon>Bacillaceae</taxon>
        <taxon>Oceanobacillus</taxon>
    </lineage>
</organism>
<keyword evidence="1" id="KW-0812">Transmembrane</keyword>
<evidence type="ECO:0000313" key="3">
    <source>
        <dbReference type="Proteomes" id="UP000052946"/>
    </source>
</evidence>
<accession>A0A0U9HC55</accession>
<keyword evidence="1" id="KW-1133">Transmembrane helix</keyword>
<comment type="caution">
    <text evidence="2">The sequence shown here is derived from an EMBL/GenBank/DDBJ whole genome shotgun (WGS) entry which is preliminary data.</text>
</comment>
<gene>
    <name evidence="2" type="ORF">OPHB3_3631</name>
</gene>
<protein>
    <submittedName>
        <fullName evidence="2">Uncharacterized protein</fullName>
    </submittedName>
</protein>
<dbReference type="EMBL" id="BBXV01000057">
    <property type="protein sequence ID" value="GAQ19648.1"/>
    <property type="molecule type" value="Genomic_DNA"/>
</dbReference>
<reference evidence="2 3" key="2">
    <citation type="journal article" date="2016" name="Genome Announc.">
        <title>Draft Genome Sequence of Oceanobacillus picturae Heshi-B3, Isolated from Fermented Rice Bran in a Traditional Japanese Seafood Dish.</title>
        <authorList>
            <person name="Akuzawa S."/>
            <person name="Nagaoka J."/>
            <person name="Kanekatsu M."/>
            <person name="Kanesaki Y."/>
            <person name="Suzuki T."/>
        </authorList>
    </citation>
    <scope>NUCLEOTIDE SEQUENCE [LARGE SCALE GENOMIC DNA]</scope>
    <source>
        <strain evidence="2 3">Heshi-B3</strain>
    </source>
</reference>
<keyword evidence="1" id="KW-0472">Membrane</keyword>
<dbReference type="AlphaFoldDB" id="A0A0U9HC55"/>
<proteinExistence type="predicted"/>
<evidence type="ECO:0000256" key="1">
    <source>
        <dbReference type="SAM" id="Phobius"/>
    </source>
</evidence>
<name>A0A0U9HC55_9BACI</name>
<feature type="transmembrane region" description="Helical" evidence="1">
    <location>
        <begin position="12"/>
        <end position="30"/>
    </location>
</feature>